<reference evidence="1" key="1">
    <citation type="submission" date="2009-07" db="EMBL/GenBank/DDBJ databases">
        <authorList>
            <person name="Weinstock G."/>
            <person name="Sodergren E."/>
            <person name="Clifton S."/>
            <person name="Fulton L."/>
            <person name="Fulton B."/>
            <person name="Courtney L."/>
            <person name="Fronick C."/>
            <person name="Harrison M."/>
            <person name="Strong C."/>
            <person name="Farmer C."/>
            <person name="Delahaunty K."/>
            <person name="Markovic C."/>
            <person name="Hall O."/>
            <person name="Minx P."/>
            <person name="Tomlinson C."/>
            <person name="Mitreva M."/>
            <person name="Nelson J."/>
            <person name="Hou S."/>
            <person name="Wollam A."/>
            <person name="Pepin K.H."/>
            <person name="Johnson M."/>
            <person name="Bhonagiri V."/>
            <person name="Nash W.E."/>
            <person name="Warren W."/>
            <person name="Chinwalla A."/>
            <person name="Mardis E.R."/>
            <person name="Wilson R.K."/>
        </authorList>
    </citation>
    <scope>NUCLEOTIDE SEQUENCE [LARGE SCALE GENOMIC DNA]</scope>
    <source>
        <strain evidence="1">ATCC 29256</strain>
    </source>
</reference>
<keyword evidence="2" id="KW-1185">Reference proteome</keyword>
<comment type="caution">
    <text evidence="1">The sequence shown here is derived from an EMBL/GenBank/DDBJ whole genome shotgun (WGS) entry which is preliminary data.</text>
</comment>
<evidence type="ECO:0000313" key="1">
    <source>
        <dbReference type="EMBL" id="EET45184.1"/>
    </source>
</evidence>
<sequence>MAKQQFRFFKDRRIPAFFAPSPTHHTRKKGRLKRFDVFRRPYGLPLKR</sequence>
<gene>
    <name evidence="1" type="ORF">NEISICOT_01179</name>
</gene>
<dbReference type="EMBL" id="ACKO02000005">
    <property type="protein sequence ID" value="EET45184.1"/>
    <property type="molecule type" value="Genomic_DNA"/>
</dbReference>
<evidence type="ECO:0000313" key="2">
    <source>
        <dbReference type="Proteomes" id="UP000005365"/>
    </source>
</evidence>
<dbReference type="Proteomes" id="UP000005365">
    <property type="component" value="Unassembled WGS sequence"/>
</dbReference>
<name>C6M3N1_NEISI</name>
<dbReference type="AlphaFoldDB" id="C6M3N1"/>
<protein>
    <submittedName>
        <fullName evidence="1">Uncharacterized protein</fullName>
    </submittedName>
</protein>
<organism evidence="1 2">
    <name type="scientific">Neisseria sicca ATCC 29256</name>
    <dbReference type="NCBI Taxonomy" id="547045"/>
    <lineage>
        <taxon>Bacteria</taxon>
        <taxon>Pseudomonadati</taxon>
        <taxon>Pseudomonadota</taxon>
        <taxon>Betaproteobacteria</taxon>
        <taxon>Neisseriales</taxon>
        <taxon>Neisseriaceae</taxon>
        <taxon>Neisseria</taxon>
    </lineage>
</organism>
<accession>C6M3N1</accession>
<proteinExistence type="predicted"/>